<keyword evidence="3" id="KW-0227">DNA damage</keyword>
<dbReference type="AlphaFoldDB" id="A0A1A9V8Q7"/>
<dbReference type="FunFam" id="3.40.470.10:FF:000017">
    <property type="entry name" value="Single-strand-selective monofunctional uracil-DNA glycosylase 1"/>
    <property type="match status" value="1"/>
</dbReference>
<dbReference type="GO" id="GO:0000703">
    <property type="term" value="F:oxidized pyrimidine nucleobase lesion DNA N-glycosylase activity"/>
    <property type="evidence" value="ECO:0007669"/>
    <property type="project" value="TreeGrafter"/>
</dbReference>
<evidence type="ECO:0000313" key="11">
    <source>
        <dbReference type="Proteomes" id="UP000078200"/>
    </source>
</evidence>
<protein>
    <recommendedName>
        <fullName evidence="9">Uracil-DNA glycosylase-like domain-containing protein</fullName>
    </recommendedName>
</protein>
<dbReference type="VEuPathDB" id="VectorBase:GAUT029522"/>
<dbReference type="EnsemblMetazoa" id="GAUT029522-RA">
    <property type="protein sequence ID" value="GAUT029522-PA"/>
    <property type="gene ID" value="GAUT029522"/>
</dbReference>
<dbReference type="InterPro" id="IPR005122">
    <property type="entry name" value="Uracil-DNA_glycosylase-like"/>
</dbReference>
<evidence type="ECO:0000256" key="7">
    <source>
        <dbReference type="ARBA" id="ARBA00023242"/>
    </source>
</evidence>
<keyword evidence="7" id="KW-0539">Nucleus</keyword>
<feature type="region of interest" description="Disordered" evidence="8">
    <location>
        <begin position="1"/>
        <end position="24"/>
    </location>
</feature>
<evidence type="ECO:0000259" key="9">
    <source>
        <dbReference type="Pfam" id="PF03167"/>
    </source>
</evidence>
<accession>A0A1A9V8Q7</accession>
<keyword evidence="6" id="KW-0234">DNA repair</keyword>
<feature type="compositionally biased region" description="Basic and acidic residues" evidence="8">
    <location>
        <begin position="11"/>
        <end position="24"/>
    </location>
</feature>
<keyword evidence="11" id="KW-1185">Reference proteome</keyword>
<evidence type="ECO:0000256" key="6">
    <source>
        <dbReference type="ARBA" id="ARBA00023204"/>
    </source>
</evidence>
<proteinExistence type="inferred from homology"/>
<dbReference type="GO" id="GO:0003677">
    <property type="term" value="F:DNA binding"/>
    <property type="evidence" value="ECO:0007669"/>
    <property type="project" value="UniProtKB-KW"/>
</dbReference>
<dbReference type="Proteomes" id="UP000078200">
    <property type="component" value="Unassembled WGS sequence"/>
</dbReference>
<evidence type="ECO:0000256" key="1">
    <source>
        <dbReference type="ARBA" id="ARBA00004123"/>
    </source>
</evidence>
<dbReference type="PANTHER" id="PTHR13235:SF2">
    <property type="entry name" value="SINGLE-STRAND SELECTIVE MONOFUNCTIONAL URACIL DNA GLYCOSYLASE"/>
    <property type="match status" value="1"/>
</dbReference>
<evidence type="ECO:0000256" key="3">
    <source>
        <dbReference type="ARBA" id="ARBA00022763"/>
    </source>
</evidence>
<evidence type="ECO:0000313" key="10">
    <source>
        <dbReference type="EnsemblMetazoa" id="GAUT029522-PA"/>
    </source>
</evidence>
<dbReference type="Gene3D" id="3.40.470.10">
    <property type="entry name" value="Uracil-DNA glycosylase-like domain"/>
    <property type="match status" value="1"/>
</dbReference>
<dbReference type="GO" id="GO:0005634">
    <property type="term" value="C:nucleus"/>
    <property type="evidence" value="ECO:0007669"/>
    <property type="project" value="UniProtKB-SubCell"/>
</dbReference>
<reference evidence="10" key="1">
    <citation type="submission" date="2020-05" db="UniProtKB">
        <authorList>
            <consortium name="EnsemblMetazoa"/>
        </authorList>
    </citation>
    <scope>IDENTIFICATION</scope>
    <source>
        <strain evidence="10">TTRI</strain>
    </source>
</reference>
<keyword evidence="4" id="KW-0378">Hydrolase</keyword>
<dbReference type="GO" id="GO:0006284">
    <property type="term" value="P:base-excision repair"/>
    <property type="evidence" value="ECO:0007669"/>
    <property type="project" value="InterPro"/>
</dbReference>
<dbReference type="SUPFAM" id="SSF52141">
    <property type="entry name" value="Uracil-DNA glycosylase-like"/>
    <property type="match status" value="1"/>
</dbReference>
<dbReference type="InterPro" id="IPR039134">
    <property type="entry name" value="SMUG1"/>
</dbReference>
<dbReference type="CDD" id="cd19374">
    <property type="entry name" value="UDG-F3_SMUG1-like"/>
    <property type="match status" value="1"/>
</dbReference>
<evidence type="ECO:0000256" key="4">
    <source>
        <dbReference type="ARBA" id="ARBA00022801"/>
    </source>
</evidence>
<dbReference type="PANTHER" id="PTHR13235">
    <property type="entry name" value="SINGLE-STRAND SELECTIVE MONOFUNCTIONAL URACIL DNA GLYCOSYLASE"/>
    <property type="match status" value="1"/>
</dbReference>
<keyword evidence="5" id="KW-0238">DNA-binding</keyword>
<name>A0A1A9V8Q7_GLOAU</name>
<dbReference type="GO" id="GO:0017065">
    <property type="term" value="F:single-strand selective uracil DNA N-glycosylase activity"/>
    <property type="evidence" value="ECO:0007669"/>
    <property type="project" value="InterPro"/>
</dbReference>
<dbReference type="Pfam" id="PF03167">
    <property type="entry name" value="UDG"/>
    <property type="match status" value="1"/>
</dbReference>
<organism evidence="10 11">
    <name type="scientific">Glossina austeni</name>
    <name type="common">Savannah tsetse fly</name>
    <dbReference type="NCBI Taxonomy" id="7395"/>
    <lineage>
        <taxon>Eukaryota</taxon>
        <taxon>Metazoa</taxon>
        <taxon>Ecdysozoa</taxon>
        <taxon>Arthropoda</taxon>
        <taxon>Hexapoda</taxon>
        <taxon>Insecta</taxon>
        <taxon>Pterygota</taxon>
        <taxon>Neoptera</taxon>
        <taxon>Endopterygota</taxon>
        <taxon>Diptera</taxon>
        <taxon>Brachycera</taxon>
        <taxon>Muscomorpha</taxon>
        <taxon>Hippoboscoidea</taxon>
        <taxon>Glossinidae</taxon>
        <taxon>Glossina</taxon>
    </lineage>
</organism>
<evidence type="ECO:0000256" key="2">
    <source>
        <dbReference type="ARBA" id="ARBA00007889"/>
    </source>
</evidence>
<sequence>MLKRKLQNQAKTKENKTLKNDSADESRTSSLFAKPFWQKFYEIELELNEKLSKMTKKPPAIQYIYNPVEYAKEVHCEYLRKYLNGCKKVLFVGMNPGANGMGQTGVPFGNITTVRDIMQLSGLVEQPHETHPKRPVNGLQHTTEEPSGKRLWPLLEKLADGSLDTFFKQCFVHNFCPLMYFDKHGKNITPSELKGDYKQEILHVCLETLESLIQLVNCEIVVAVGDYVFQCLKKSENCQTKRIMKLPHPSPRAVGNQNWPEKADKWFHKEQLLPYIRGEL</sequence>
<comment type="similarity">
    <text evidence="2">Belongs to the uracil-DNA glycosylase (UDG) superfamily. SMUG1 family.</text>
</comment>
<feature type="domain" description="Uracil-DNA glycosylase-like" evidence="9">
    <location>
        <begin position="87"/>
        <end position="262"/>
    </location>
</feature>
<evidence type="ECO:0000256" key="5">
    <source>
        <dbReference type="ARBA" id="ARBA00023125"/>
    </source>
</evidence>
<evidence type="ECO:0000256" key="8">
    <source>
        <dbReference type="SAM" id="MobiDB-lite"/>
    </source>
</evidence>
<comment type="subcellular location">
    <subcellularLocation>
        <location evidence="1">Nucleus</location>
    </subcellularLocation>
</comment>
<dbReference type="InterPro" id="IPR036895">
    <property type="entry name" value="Uracil-DNA_glycosylase-like_sf"/>
</dbReference>
<dbReference type="STRING" id="7395.A0A1A9V8Q7"/>